<dbReference type="SUPFAM" id="SSF52242">
    <property type="entry name" value="Cobalamin (vitamin B12)-binding domain"/>
    <property type="match status" value="1"/>
</dbReference>
<dbReference type="GO" id="GO:0046872">
    <property type="term" value="F:metal ion binding"/>
    <property type="evidence" value="ECO:0007669"/>
    <property type="project" value="InterPro"/>
</dbReference>
<dbReference type="SUPFAM" id="SSF46955">
    <property type="entry name" value="Putative DNA-binding domain"/>
    <property type="match status" value="1"/>
</dbReference>
<proteinExistence type="predicted"/>
<evidence type="ECO:0000259" key="1">
    <source>
        <dbReference type="Pfam" id="PF12728"/>
    </source>
</evidence>
<protein>
    <recommendedName>
        <fullName evidence="1">Helix-turn-helix domain-containing protein</fullName>
    </recommendedName>
</protein>
<sequence length="297" mass="32369">MIVTAQPGKQTHFSPKELAQAIAASESSVKRWIDDGKLNAVKTAGGHRRIPVTDAFRFIRQNGHQLVNPSAFGMTGLDDIDFSDAKAVRAKYLEALETGDEPTTTGIVTQLHLLDHPIASIADDPVHWAFRDMRSRCTHPSEECVVLHRGQSNSIHGMQRLRDLLPELSGDAPKALLADLGYEIDGLPTFLAETVLTQEGYRCVQLGLSVPDEVITGAITRVKPRLLWISAHGGAQANKSAVSSIVHRCHKIAAEFDTQIIVMGDVLPSSREFGERPPRKVETMKELAAFAAGVTRG</sequence>
<accession>A0A517T4A9</accession>
<dbReference type="GO" id="GO:0003677">
    <property type="term" value="F:DNA binding"/>
    <property type="evidence" value="ECO:0007669"/>
    <property type="project" value="InterPro"/>
</dbReference>
<dbReference type="Proteomes" id="UP000319976">
    <property type="component" value="Chromosome"/>
</dbReference>
<dbReference type="InterPro" id="IPR010093">
    <property type="entry name" value="SinI_DNA-bd"/>
</dbReference>
<gene>
    <name evidence="2" type="ORF">V22_04170</name>
</gene>
<dbReference type="EMBL" id="CP036316">
    <property type="protein sequence ID" value="QDT63199.1"/>
    <property type="molecule type" value="Genomic_DNA"/>
</dbReference>
<feature type="domain" description="Helix-turn-helix" evidence="1">
    <location>
        <begin position="14"/>
        <end position="62"/>
    </location>
</feature>
<dbReference type="Gene3D" id="3.40.50.280">
    <property type="entry name" value="Cobalamin-binding domain"/>
    <property type="match status" value="1"/>
</dbReference>
<keyword evidence="3" id="KW-1185">Reference proteome</keyword>
<dbReference type="OrthoDB" id="264258at2"/>
<reference evidence="2 3" key="1">
    <citation type="submission" date="2019-02" db="EMBL/GenBank/DDBJ databases">
        <title>Deep-cultivation of Planctomycetes and their phenomic and genomic characterization uncovers novel biology.</title>
        <authorList>
            <person name="Wiegand S."/>
            <person name="Jogler M."/>
            <person name="Boedeker C."/>
            <person name="Pinto D."/>
            <person name="Vollmers J."/>
            <person name="Rivas-Marin E."/>
            <person name="Kohn T."/>
            <person name="Peeters S.H."/>
            <person name="Heuer A."/>
            <person name="Rast P."/>
            <person name="Oberbeckmann S."/>
            <person name="Bunk B."/>
            <person name="Jeske O."/>
            <person name="Meyerdierks A."/>
            <person name="Storesund J.E."/>
            <person name="Kallscheuer N."/>
            <person name="Luecker S."/>
            <person name="Lage O.M."/>
            <person name="Pohl T."/>
            <person name="Merkel B.J."/>
            <person name="Hornburger P."/>
            <person name="Mueller R.-W."/>
            <person name="Bruemmer F."/>
            <person name="Labrenz M."/>
            <person name="Spormann A.M."/>
            <person name="Op den Camp H."/>
            <person name="Overmann J."/>
            <person name="Amann R."/>
            <person name="Jetten M.S.M."/>
            <person name="Mascher T."/>
            <person name="Medema M.H."/>
            <person name="Devos D.P."/>
            <person name="Kaster A.-K."/>
            <person name="Ovreas L."/>
            <person name="Rohde M."/>
            <person name="Galperin M.Y."/>
            <person name="Jogler C."/>
        </authorList>
    </citation>
    <scope>NUCLEOTIDE SEQUENCE [LARGE SCALE GENOMIC DNA]</scope>
    <source>
        <strain evidence="2 3">V22</strain>
    </source>
</reference>
<dbReference type="InterPro" id="IPR036724">
    <property type="entry name" value="Cobalamin-bd_sf"/>
</dbReference>
<dbReference type="InterPro" id="IPR009061">
    <property type="entry name" value="DNA-bd_dom_put_sf"/>
</dbReference>
<dbReference type="Pfam" id="PF12728">
    <property type="entry name" value="HTH_17"/>
    <property type="match status" value="1"/>
</dbReference>
<evidence type="ECO:0000313" key="3">
    <source>
        <dbReference type="Proteomes" id="UP000319976"/>
    </source>
</evidence>
<organism evidence="2 3">
    <name type="scientific">Calycomorphotria hydatis</name>
    <dbReference type="NCBI Taxonomy" id="2528027"/>
    <lineage>
        <taxon>Bacteria</taxon>
        <taxon>Pseudomonadati</taxon>
        <taxon>Planctomycetota</taxon>
        <taxon>Planctomycetia</taxon>
        <taxon>Planctomycetales</taxon>
        <taxon>Planctomycetaceae</taxon>
        <taxon>Calycomorphotria</taxon>
    </lineage>
</organism>
<dbReference type="Gene3D" id="1.10.1660.10">
    <property type="match status" value="1"/>
</dbReference>
<dbReference type="AlphaFoldDB" id="A0A517T4A9"/>
<evidence type="ECO:0000313" key="2">
    <source>
        <dbReference type="EMBL" id="QDT63199.1"/>
    </source>
</evidence>
<dbReference type="InterPro" id="IPR041657">
    <property type="entry name" value="HTH_17"/>
</dbReference>
<dbReference type="RefSeq" id="WP_145259332.1">
    <property type="nucleotide sequence ID" value="NZ_CP036316.1"/>
</dbReference>
<dbReference type="KEGG" id="chya:V22_04170"/>
<name>A0A517T4A9_9PLAN</name>
<dbReference type="GO" id="GO:0031419">
    <property type="term" value="F:cobalamin binding"/>
    <property type="evidence" value="ECO:0007669"/>
    <property type="project" value="InterPro"/>
</dbReference>
<dbReference type="NCBIfam" id="TIGR01764">
    <property type="entry name" value="excise"/>
    <property type="match status" value="1"/>
</dbReference>